<comment type="caution">
    <text evidence="2">The sequence shown here is derived from an EMBL/GenBank/DDBJ whole genome shotgun (WGS) entry which is preliminary data.</text>
</comment>
<evidence type="ECO:0000313" key="3">
    <source>
        <dbReference type="Proteomes" id="UP000053237"/>
    </source>
</evidence>
<sequence>MTLERLLNKLPFSEGGKVFFGVAVGIGLCYLPVYKKNKKPGHDLFSSERPQEIYEKDIQNRREQLGIK</sequence>
<keyword evidence="3" id="KW-1185">Reference proteome</keyword>
<name>A0A024G724_9STRA</name>
<keyword evidence="1" id="KW-0472">Membrane</keyword>
<keyword evidence="1" id="KW-0812">Transmembrane</keyword>
<dbReference type="OrthoDB" id="184707at2759"/>
<feature type="transmembrane region" description="Helical" evidence="1">
    <location>
        <begin position="15"/>
        <end position="34"/>
    </location>
</feature>
<dbReference type="EMBL" id="CAIX01000034">
    <property type="protein sequence ID" value="CCI42444.1"/>
    <property type="molecule type" value="Genomic_DNA"/>
</dbReference>
<reference evidence="2 3" key="1">
    <citation type="submission" date="2012-05" db="EMBL/GenBank/DDBJ databases">
        <title>Recombination and specialization in a pathogen metapopulation.</title>
        <authorList>
            <person name="Gardiner A."/>
            <person name="Kemen E."/>
            <person name="Schultz-Larsen T."/>
            <person name="MacLean D."/>
            <person name="Van Oosterhout C."/>
            <person name="Jones J.D.G."/>
        </authorList>
    </citation>
    <scope>NUCLEOTIDE SEQUENCE [LARGE SCALE GENOMIC DNA]</scope>
    <source>
        <strain evidence="2 3">Ac Nc2</strain>
    </source>
</reference>
<organism evidence="2 3">
    <name type="scientific">Albugo candida</name>
    <dbReference type="NCBI Taxonomy" id="65357"/>
    <lineage>
        <taxon>Eukaryota</taxon>
        <taxon>Sar</taxon>
        <taxon>Stramenopiles</taxon>
        <taxon>Oomycota</taxon>
        <taxon>Peronosporomycetes</taxon>
        <taxon>Albuginales</taxon>
        <taxon>Albuginaceae</taxon>
        <taxon>Albugo</taxon>
    </lineage>
</organism>
<evidence type="ECO:0000256" key="1">
    <source>
        <dbReference type="SAM" id="Phobius"/>
    </source>
</evidence>
<protein>
    <submittedName>
        <fullName evidence="2">Uncharacterized protein</fullName>
    </submittedName>
</protein>
<evidence type="ECO:0000313" key="2">
    <source>
        <dbReference type="EMBL" id="CCI42444.1"/>
    </source>
</evidence>
<gene>
    <name evidence="2" type="ORF">BN9_032280</name>
</gene>
<accession>A0A024G724</accession>
<proteinExistence type="predicted"/>
<dbReference type="AlphaFoldDB" id="A0A024G724"/>
<dbReference type="Proteomes" id="UP000053237">
    <property type="component" value="Unassembled WGS sequence"/>
</dbReference>
<dbReference type="InParanoid" id="A0A024G724"/>
<keyword evidence="1" id="KW-1133">Transmembrane helix</keyword>